<comment type="similarity">
    <text evidence="1">Belongs to the short-chain dehydrogenases/reductases (SDR) family.</text>
</comment>
<evidence type="ECO:0000256" key="1">
    <source>
        <dbReference type="ARBA" id="ARBA00006484"/>
    </source>
</evidence>
<dbReference type="Pfam" id="PF13561">
    <property type="entry name" value="adh_short_C2"/>
    <property type="match status" value="1"/>
</dbReference>
<dbReference type="RefSeq" id="WP_091384400.1">
    <property type="nucleotide sequence ID" value="NZ_FNDV01000019.1"/>
</dbReference>
<dbReference type="Gene3D" id="3.40.50.720">
    <property type="entry name" value="NAD(P)-binding Rossmann-like Domain"/>
    <property type="match status" value="1"/>
</dbReference>
<dbReference type="InterPro" id="IPR036291">
    <property type="entry name" value="NAD(P)-bd_dom_sf"/>
</dbReference>
<protein>
    <submittedName>
        <fullName evidence="5">NAD(P)-dependent dehydrogenase, short-chain alcohol dehydrogenase family</fullName>
    </submittedName>
</protein>
<dbReference type="OrthoDB" id="7064009at2"/>
<dbReference type="Proteomes" id="UP000199651">
    <property type="component" value="Unassembled WGS sequence"/>
</dbReference>
<name>A0A1H0WMT9_9PSEU</name>
<dbReference type="PANTHER" id="PTHR24321">
    <property type="entry name" value="DEHYDROGENASES, SHORT CHAIN"/>
    <property type="match status" value="1"/>
</dbReference>
<dbReference type="GO" id="GO:0016491">
    <property type="term" value="F:oxidoreductase activity"/>
    <property type="evidence" value="ECO:0007669"/>
    <property type="project" value="UniProtKB-KW"/>
</dbReference>
<keyword evidence="2" id="KW-0560">Oxidoreductase</keyword>
<reference evidence="6" key="1">
    <citation type="submission" date="2016-10" db="EMBL/GenBank/DDBJ databases">
        <authorList>
            <person name="Varghese N."/>
            <person name="Submissions S."/>
        </authorList>
    </citation>
    <scope>NUCLEOTIDE SEQUENCE [LARGE SCALE GENOMIC DNA]</scope>
    <source>
        <strain evidence="6">IBRC-M 10655</strain>
    </source>
</reference>
<organism evidence="5 6">
    <name type="scientific">Actinokineospora alba</name>
    <dbReference type="NCBI Taxonomy" id="504798"/>
    <lineage>
        <taxon>Bacteria</taxon>
        <taxon>Bacillati</taxon>
        <taxon>Actinomycetota</taxon>
        <taxon>Actinomycetes</taxon>
        <taxon>Pseudonocardiales</taxon>
        <taxon>Pseudonocardiaceae</taxon>
        <taxon>Actinokineospora</taxon>
    </lineage>
</organism>
<dbReference type="InterPro" id="IPR002347">
    <property type="entry name" value="SDR_fam"/>
</dbReference>
<dbReference type="PRINTS" id="PR00081">
    <property type="entry name" value="GDHRDH"/>
</dbReference>
<dbReference type="PROSITE" id="PS00061">
    <property type="entry name" value="ADH_SHORT"/>
    <property type="match status" value="1"/>
</dbReference>
<sequence length="261" mass="26763">MNRYQDKSVIITGAAGAIGVAVAKRLGQEGARLLLVGSGRTPLTEAVFAVESTGGKCATVEVDVTTSDGVQAYLAAAGSTFGRVDVLINLAGIEGHIAPLTEQDDDSFDRVLLTNTRSVYLGIKHAAPIMIEQGGGVIINMSSAAGVMGMPLFGPYVASKHAVLGLTKSAASELGPYNVRVAAVMPGPIDSPMIERLEQGAAKVLGSVEAVRAAYTGLAADRRYGTVDEVAAAVAFIGSDEASHMHGTYLRVDGGMSALSA</sequence>
<keyword evidence="3" id="KW-0520">NAD</keyword>
<keyword evidence="6" id="KW-1185">Reference proteome</keyword>
<proteinExistence type="inferred from homology"/>
<accession>A0A1H0WMT9</accession>
<dbReference type="SUPFAM" id="SSF51735">
    <property type="entry name" value="NAD(P)-binding Rossmann-fold domains"/>
    <property type="match status" value="1"/>
</dbReference>
<evidence type="ECO:0000313" key="5">
    <source>
        <dbReference type="EMBL" id="SDP92029.1"/>
    </source>
</evidence>
<evidence type="ECO:0000256" key="3">
    <source>
        <dbReference type="ARBA" id="ARBA00023027"/>
    </source>
</evidence>
<dbReference type="FunFam" id="3.40.50.720:FF:000084">
    <property type="entry name" value="Short-chain dehydrogenase reductase"/>
    <property type="match status" value="1"/>
</dbReference>
<dbReference type="SMART" id="SM00822">
    <property type="entry name" value="PKS_KR"/>
    <property type="match status" value="1"/>
</dbReference>
<dbReference type="STRING" id="504798.SAMN05421871_11920"/>
<dbReference type="InterPro" id="IPR057326">
    <property type="entry name" value="KR_dom"/>
</dbReference>
<dbReference type="AlphaFoldDB" id="A0A1H0WMT9"/>
<dbReference type="EMBL" id="FNJB01000025">
    <property type="protein sequence ID" value="SDP92029.1"/>
    <property type="molecule type" value="Genomic_DNA"/>
</dbReference>
<dbReference type="PANTHER" id="PTHR24321:SF8">
    <property type="entry name" value="ESTRADIOL 17-BETA-DEHYDROGENASE 8-RELATED"/>
    <property type="match status" value="1"/>
</dbReference>
<evidence type="ECO:0000259" key="4">
    <source>
        <dbReference type="SMART" id="SM00822"/>
    </source>
</evidence>
<gene>
    <name evidence="5" type="ORF">SAMN05192558_12520</name>
</gene>
<evidence type="ECO:0000313" key="6">
    <source>
        <dbReference type="Proteomes" id="UP000199651"/>
    </source>
</evidence>
<dbReference type="PRINTS" id="PR00080">
    <property type="entry name" value="SDRFAMILY"/>
</dbReference>
<feature type="domain" description="Ketoreductase" evidence="4">
    <location>
        <begin position="7"/>
        <end position="191"/>
    </location>
</feature>
<dbReference type="InterPro" id="IPR020904">
    <property type="entry name" value="Sc_DH/Rdtase_CS"/>
</dbReference>
<evidence type="ECO:0000256" key="2">
    <source>
        <dbReference type="ARBA" id="ARBA00023002"/>
    </source>
</evidence>
<dbReference type="CDD" id="cd05233">
    <property type="entry name" value="SDR_c"/>
    <property type="match status" value="1"/>
</dbReference>